<evidence type="ECO:0000256" key="6">
    <source>
        <dbReference type="ARBA" id="ARBA00023136"/>
    </source>
</evidence>
<dbReference type="PROSITE" id="PS52016">
    <property type="entry name" value="TONB_DEPENDENT_REC_3"/>
    <property type="match status" value="1"/>
</dbReference>
<evidence type="ECO:0000256" key="3">
    <source>
        <dbReference type="ARBA" id="ARBA00022452"/>
    </source>
</evidence>
<keyword evidence="3 8" id="KW-1134">Transmembrane beta strand</keyword>
<keyword evidence="7 8" id="KW-0998">Cell outer membrane</keyword>
<dbReference type="InterPro" id="IPR037066">
    <property type="entry name" value="Plug_dom_sf"/>
</dbReference>
<keyword evidence="5" id="KW-0732">Signal</keyword>
<sequence length="646" mass="70258">MSQFFQKKLQLSTFFFRWAGYLTGKSLRKLLLASLLLLIPLAPYSARGEEGDEVTRSLGLSEDQPDAVSHLPRPASLIAENVTVVTAEEIARLNAHTVADVLQTVPGVQLDLLQTPGSIMLYDILGSPNRHILVQIDGVPQNFVSAENLAHVGMIPVQMVERIEVIKGAASAAWGSALGGVINIVTKSPVTDRGAAGLASASIGKKSTSDLRGEVSGTRDGFGYYLTGGTIRSDGLLPGNNVDFSHGFGKITYDFAGGARATLGLDARYADTGTMASTRYDMAQTGTTHYLNSYLTLQVPLAERASLDLTARGGVRDTADRRGLLSQPLIFFNAHAREVHQGYSAALNLGDAQQGVITGLEFERIGVSQAELVQHRPGSDADLTLTRYSAYANGTFTVGRLSLLPGVRVDHLNLLDDPLSATLGATVRLGEGTLMRGYAARGYSLPLISFYGSTNGEVQHELQQVTTVQWGMESSAVPYLWLKGMLFHNNVWNVQEYDYQAGVMRKQRQRRHGVDLELRTSPWHGFALTGAYTFTDARNSSTGAELDGSLTGPRHAFKGSLSYDNAPAGLTCVLTGNYADWNLDTPGAHPVATLFDLHVNQKLLPSHDNSPELFFSLRNIFDAKLYQYDFHQAAPRWFEIGGRFRF</sequence>
<organism evidence="10 11">
    <name type="scientific">Geomonas anaerohicana</name>
    <dbReference type="NCBI Taxonomy" id="2798583"/>
    <lineage>
        <taxon>Bacteria</taxon>
        <taxon>Pseudomonadati</taxon>
        <taxon>Thermodesulfobacteriota</taxon>
        <taxon>Desulfuromonadia</taxon>
        <taxon>Geobacterales</taxon>
        <taxon>Geobacteraceae</taxon>
        <taxon>Geomonas</taxon>
    </lineage>
</organism>
<evidence type="ECO:0000256" key="7">
    <source>
        <dbReference type="ARBA" id="ARBA00023237"/>
    </source>
</evidence>
<reference evidence="10 11" key="1">
    <citation type="submission" date="2020-12" db="EMBL/GenBank/DDBJ databases">
        <title>Geomonas sp. Red421, isolated from paddy soil.</title>
        <authorList>
            <person name="Xu Z."/>
            <person name="Zhang Z."/>
            <person name="Masuda Y."/>
            <person name="Itoh H."/>
            <person name="Senoo K."/>
        </authorList>
    </citation>
    <scope>NUCLEOTIDE SEQUENCE [LARGE SCALE GENOMIC DNA]</scope>
    <source>
        <strain evidence="10 11">Red421</strain>
    </source>
</reference>
<dbReference type="EMBL" id="JAEMHL010000008">
    <property type="protein sequence ID" value="MBJ6751539.1"/>
    <property type="molecule type" value="Genomic_DNA"/>
</dbReference>
<dbReference type="InterPro" id="IPR036942">
    <property type="entry name" value="Beta-barrel_TonB_sf"/>
</dbReference>
<name>A0ABS0YGU2_9BACT</name>
<proteinExistence type="inferred from homology"/>
<comment type="similarity">
    <text evidence="8">Belongs to the TonB-dependent receptor family.</text>
</comment>
<gene>
    <name evidence="10" type="ORF">JFN91_15090</name>
</gene>
<evidence type="ECO:0000256" key="8">
    <source>
        <dbReference type="PROSITE-ProRule" id="PRU01360"/>
    </source>
</evidence>
<evidence type="ECO:0000313" key="10">
    <source>
        <dbReference type="EMBL" id="MBJ6751539.1"/>
    </source>
</evidence>
<keyword evidence="2 8" id="KW-0813">Transport</keyword>
<dbReference type="InterPro" id="IPR012910">
    <property type="entry name" value="Plug_dom"/>
</dbReference>
<keyword evidence="4 8" id="KW-0812">Transmembrane</keyword>
<dbReference type="InterPro" id="IPR039426">
    <property type="entry name" value="TonB-dep_rcpt-like"/>
</dbReference>
<dbReference type="PANTHER" id="PTHR30069:SF53">
    <property type="entry name" value="COLICIN I RECEPTOR-RELATED"/>
    <property type="match status" value="1"/>
</dbReference>
<comment type="caution">
    <text evidence="10">The sequence shown here is derived from an EMBL/GenBank/DDBJ whole genome shotgun (WGS) entry which is preliminary data.</text>
</comment>
<evidence type="ECO:0000259" key="9">
    <source>
        <dbReference type="Pfam" id="PF07715"/>
    </source>
</evidence>
<evidence type="ECO:0000256" key="1">
    <source>
        <dbReference type="ARBA" id="ARBA00004571"/>
    </source>
</evidence>
<dbReference type="SUPFAM" id="SSF56935">
    <property type="entry name" value="Porins"/>
    <property type="match status" value="1"/>
</dbReference>
<keyword evidence="11" id="KW-1185">Reference proteome</keyword>
<keyword evidence="6 8" id="KW-0472">Membrane</keyword>
<comment type="subcellular location">
    <subcellularLocation>
        <location evidence="1 8">Cell outer membrane</location>
        <topology evidence="1 8">Multi-pass membrane protein</topology>
    </subcellularLocation>
</comment>
<dbReference type="Proteomes" id="UP000614714">
    <property type="component" value="Unassembled WGS sequence"/>
</dbReference>
<evidence type="ECO:0000256" key="2">
    <source>
        <dbReference type="ARBA" id="ARBA00022448"/>
    </source>
</evidence>
<dbReference type="Pfam" id="PF07715">
    <property type="entry name" value="Plug"/>
    <property type="match status" value="1"/>
</dbReference>
<evidence type="ECO:0000256" key="5">
    <source>
        <dbReference type="ARBA" id="ARBA00022729"/>
    </source>
</evidence>
<dbReference type="Gene3D" id="2.170.130.10">
    <property type="entry name" value="TonB-dependent receptor, plug domain"/>
    <property type="match status" value="1"/>
</dbReference>
<evidence type="ECO:0000313" key="11">
    <source>
        <dbReference type="Proteomes" id="UP000614714"/>
    </source>
</evidence>
<keyword evidence="10" id="KW-0675">Receptor</keyword>
<dbReference type="Gene3D" id="2.40.170.20">
    <property type="entry name" value="TonB-dependent receptor, beta-barrel domain"/>
    <property type="match status" value="1"/>
</dbReference>
<feature type="domain" description="TonB-dependent receptor plug" evidence="9">
    <location>
        <begin position="79"/>
        <end position="181"/>
    </location>
</feature>
<dbReference type="PANTHER" id="PTHR30069">
    <property type="entry name" value="TONB-DEPENDENT OUTER MEMBRANE RECEPTOR"/>
    <property type="match status" value="1"/>
</dbReference>
<evidence type="ECO:0000256" key="4">
    <source>
        <dbReference type="ARBA" id="ARBA00022692"/>
    </source>
</evidence>
<accession>A0ABS0YGU2</accession>
<protein>
    <submittedName>
        <fullName evidence="10">TonB-dependent receptor plug domain-containing protein</fullName>
    </submittedName>
</protein>